<keyword evidence="1" id="KW-0614">Plasmid</keyword>
<dbReference type="Pfam" id="PF12663">
    <property type="entry name" value="DUF3788"/>
    <property type="match status" value="1"/>
</dbReference>
<organism evidence="1">
    <name type="scientific">Enterobacter cloacae</name>
    <dbReference type="NCBI Taxonomy" id="550"/>
    <lineage>
        <taxon>Bacteria</taxon>
        <taxon>Pseudomonadati</taxon>
        <taxon>Pseudomonadota</taxon>
        <taxon>Gammaproteobacteria</taxon>
        <taxon>Enterobacterales</taxon>
        <taxon>Enterobacteriaceae</taxon>
        <taxon>Enterobacter</taxon>
        <taxon>Enterobacter cloacae complex</taxon>
    </lineage>
</organism>
<evidence type="ECO:0000313" key="1">
    <source>
        <dbReference type="EMBL" id="BAV57603.1"/>
    </source>
</evidence>
<dbReference type="EMBL" id="LC179842">
    <property type="protein sequence ID" value="BAV57603.1"/>
    <property type="molecule type" value="Genomic_DNA"/>
</dbReference>
<reference evidence="1" key="1">
    <citation type="submission" date="2016-09" db="EMBL/GenBank/DDBJ databases">
        <title>Analysis of antibiotic resistant mechanism of carbapenem resistant Enterobacter cloacae A2015-49.</title>
        <authorList>
            <person name="Yamazaki Y."/>
            <person name="Funaki T."/>
            <person name="Sugano E."/>
            <person name="Morishita Y."/>
            <person name="Fukuchi K."/>
        </authorList>
    </citation>
    <scope>NUCLEOTIDE SEQUENCE</scope>
    <source>
        <strain evidence="1">A2015-49</strain>
        <plasmid evidence="1">pIMP-A2015-49</plasmid>
    </source>
</reference>
<protein>
    <submittedName>
        <fullName evidence="1">GcuG</fullName>
    </submittedName>
</protein>
<name>A0A1D5B138_ENTCL</name>
<gene>
    <name evidence="1" type="primary">GcuG</name>
</gene>
<dbReference type="AlphaFoldDB" id="A0A1D5B138"/>
<sequence length="141" mass="16794">MEQINNIELVDPSIYPTDEILKRILGKSFSVYLKLLRLYENYSLIPEWKYYKDGKAWLCKVIKGKKTIVWMSAWKNYIKATIYLPEKHINGVLVLDIHEITKKAFIETNNIGRSRPCMFELKEENILEDFIKVMQFKMTLK</sequence>
<geneLocation type="plasmid" evidence="1">
    <name>pIMP-A2015-49</name>
</geneLocation>
<proteinExistence type="predicted"/>
<dbReference type="InterPro" id="IPR024265">
    <property type="entry name" value="DUF3788"/>
</dbReference>
<accession>A0A1D5B138</accession>